<sequence length="355" mass="39078">TSQTTPPPAMFCRTLSVAACFALSAIAMTDAFSTGVNIRSDNSHTYTKAPPKISFHAQSQKTTTLSATRRSWLETSSKSLAVCAGSILLGTCSASAREITGPKSGELPDLPPEARRSYLQYRFPLQLAADFYIFDLQTMVGDTDEFGAVNELIDAKGARGGQGQPSRIEREFVNPMRIIGLSMPPEYADDIRESQFAFERAMSKLTKATSGIRRDLPVEIDKNAVPNAQAAWEEGRLALNSFFLTLNTATGLKNELTQIPPAGPNQLTEYGRSIRRYNEFMKKTKLCQNRGGPALSQAWGQLMVSGYLQDSCGVEPLEDTSSFFDALVDQRLNREDNLRTHTTKRQCAQIDDPDP</sequence>
<feature type="chain" id="PRO_5044745990" evidence="1">
    <location>
        <begin position="32"/>
        <end position="355"/>
    </location>
</feature>
<dbReference type="EMBL" id="JABMIG020000185">
    <property type="protein sequence ID" value="KAL3786926.1"/>
    <property type="molecule type" value="Genomic_DNA"/>
</dbReference>
<feature type="non-terminal residue" evidence="2">
    <location>
        <position position="1"/>
    </location>
</feature>
<accession>A0ABD3PGX7</accession>
<protein>
    <submittedName>
        <fullName evidence="2">Uncharacterized protein</fullName>
    </submittedName>
</protein>
<evidence type="ECO:0000313" key="2">
    <source>
        <dbReference type="EMBL" id="KAL3786926.1"/>
    </source>
</evidence>
<comment type="caution">
    <text evidence="2">The sequence shown here is derived from an EMBL/GenBank/DDBJ whole genome shotgun (WGS) entry which is preliminary data.</text>
</comment>
<keyword evidence="3" id="KW-1185">Reference proteome</keyword>
<feature type="signal peptide" evidence="1">
    <location>
        <begin position="1"/>
        <end position="31"/>
    </location>
</feature>
<dbReference type="Proteomes" id="UP001516023">
    <property type="component" value="Unassembled WGS sequence"/>
</dbReference>
<dbReference type="AlphaFoldDB" id="A0ABD3PGX7"/>
<evidence type="ECO:0000313" key="3">
    <source>
        <dbReference type="Proteomes" id="UP001516023"/>
    </source>
</evidence>
<reference evidence="2 3" key="1">
    <citation type="journal article" date="2020" name="G3 (Bethesda)">
        <title>Improved Reference Genome for Cyclotella cryptica CCMP332, a Model for Cell Wall Morphogenesis, Salinity Adaptation, and Lipid Production in Diatoms (Bacillariophyta).</title>
        <authorList>
            <person name="Roberts W.R."/>
            <person name="Downey K.M."/>
            <person name="Ruck E.C."/>
            <person name="Traller J.C."/>
            <person name="Alverson A.J."/>
        </authorList>
    </citation>
    <scope>NUCLEOTIDE SEQUENCE [LARGE SCALE GENOMIC DNA]</scope>
    <source>
        <strain evidence="2 3">CCMP332</strain>
    </source>
</reference>
<gene>
    <name evidence="2" type="ORF">HJC23_013261</name>
</gene>
<keyword evidence="1" id="KW-0732">Signal</keyword>
<organism evidence="2 3">
    <name type="scientific">Cyclotella cryptica</name>
    <dbReference type="NCBI Taxonomy" id="29204"/>
    <lineage>
        <taxon>Eukaryota</taxon>
        <taxon>Sar</taxon>
        <taxon>Stramenopiles</taxon>
        <taxon>Ochrophyta</taxon>
        <taxon>Bacillariophyta</taxon>
        <taxon>Coscinodiscophyceae</taxon>
        <taxon>Thalassiosirophycidae</taxon>
        <taxon>Stephanodiscales</taxon>
        <taxon>Stephanodiscaceae</taxon>
        <taxon>Cyclotella</taxon>
    </lineage>
</organism>
<name>A0ABD3PGX7_9STRA</name>
<evidence type="ECO:0000256" key="1">
    <source>
        <dbReference type="SAM" id="SignalP"/>
    </source>
</evidence>
<proteinExistence type="predicted"/>